<evidence type="ECO:0000313" key="1">
    <source>
        <dbReference type="EMBL" id="EPQ23249.1"/>
    </source>
</evidence>
<dbReference type="AlphaFoldDB" id="A0A829HTL5"/>
<dbReference type="EMBL" id="ATFQ01000022">
    <property type="protein sequence ID" value="EPQ23249.1"/>
    <property type="molecule type" value="Genomic_DNA"/>
</dbReference>
<name>A0A829HTL5_9MYCO</name>
<sequence length="122" mass="13795">MSVSDGFFLSRRDQARLRDELGTISGLVENMSVTIARQARIQKANLGRPKRQRPGPRPPVHFGVFTAADDLHNALTTWVRLVCEQRCIYYRESNDMLTLARWLRKNMVALALTEGGVRGPVT</sequence>
<comment type="caution">
    <text evidence="1">The sequence shown here is derived from an EMBL/GenBank/DDBJ whole genome shotgun (WGS) entry which is preliminary data.</text>
</comment>
<protein>
    <submittedName>
        <fullName evidence="1">Uncharacterized protein</fullName>
    </submittedName>
</protein>
<dbReference type="RefSeq" id="WP_005116764.1">
    <property type="nucleotide sequence ID" value="NZ_ATFQ01000022.1"/>
</dbReference>
<proteinExistence type="predicted"/>
<organism evidence="1 2">
    <name type="scientific">Mycobacteroides abscessus subsp. bolletii CRM-0020</name>
    <dbReference type="NCBI Taxonomy" id="1306401"/>
    <lineage>
        <taxon>Bacteria</taxon>
        <taxon>Bacillati</taxon>
        <taxon>Actinomycetota</taxon>
        <taxon>Actinomycetes</taxon>
        <taxon>Mycobacteriales</taxon>
        <taxon>Mycobacteriaceae</taxon>
        <taxon>Mycobacteroides</taxon>
        <taxon>Mycobacteroides abscessus</taxon>
    </lineage>
</organism>
<accession>A0A829HTL5</accession>
<reference evidence="1 2" key="1">
    <citation type="journal article" date="2013" name="Genome Announc.">
        <title>Genome Sequence of an Epidemic Isolate of Mycobacterium abscessus subsp. bolletii from Rio de Janeiro, Brazil.</title>
        <authorList>
            <person name="Davidson R.M."/>
            <person name="Reynolds P.R."/>
            <person name="Farias-Hesson E."/>
            <person name="Duarte R.S."/>
            <person name="Jackson M."/>
            <person name="Strong M."/>
        </authorList>
    </citation>
    <scope>NUCLEOTIDE SEQUENCE [LARGE SCALE GENOMIC DNA]</scope>
    <source>
        <strain evidence="1 2">CRM-0020</strain>
    </source>
</reference>
<gene>
    <name evidence="1" type="ORF">J108_13500</name>
</gene>
<dbReference type="Proteomes" id="UP000014969">
    <property type="component" value="Unassembled WGS sequence"/>
</dbReference>
<evidence type="ECO:0000313" key="2">
    <source>
        <dbReference type="Proteomes" id="UP000014969"/>
    </source>
</evidence>